<evidence type="ECO:0000313" key="4">
    <source>
        <dbReference type="Proteomes" id="UP000509371"/>
    </source>
</evidence>
<dbReference type="Proteomes" id="UP000509371">
    <property type="component" value="Chromosome"/>
</dbReference>
<feature type="transmembrane region" description="Helical" evidence="2">
    <location>
        <begin position="142"/>
        <end position="159"/>
    </location>
</feature>
<feature type="transmembrane region" description="Helical" evidence="2">
    <location>
        <begin position="64"/>
        <end position="83"/>
    </location>
</feature>
<dbReference type="AlphaFoldDB" id="A0A859CU67"/>
<dbReference type="RefSeq" id="WP_176334828.1">
    <property type="nucleotide sequence ID" value="NZ_BAAAEF010000013.1"/>
</dbReference>
<feature type="transmembrane region" description="Helical" evidence="2">
    <location>
        <begin position="12"/>
        <end position="44"/>
    </location>
</feature>
<keyword evidence="2 3" id="KW-0812">Transmembrane</keyword>
<organism evidence="3 4">
    <name type="scientific">Marinomonas primoryensis</name>
    <dbReference type="NCBI Taxonomy" id="178399"/>
    <lineage>
        <taxon>Bacteria</taxon>
        <taxon>Pseudomonadati</taxon>
        <taxon>Pseudomonadota</taxon>
        <taxon>Gammaproteobacteria</taxon>
        <taxon>Oceanospirillales</taxon>
        <taxon>Oceanospirillaceae</taxon>
        <taxon>Marinomonas</taxon>
    </lineage>
</organism>
<proteinExistence type="predicted"/>
<name>A0A859CU67_9GAMM</name>
<keyword evidence="2" id="KW-1133">Transmembrane helix</keyword>
<gene>
    <name evidence="3" type="ORF">MP3633_1189</name>
</gene>
<feature type="transmembrane region" description="Helical" evidence="2">
    <location>
        <begin position="95"/>
        <end position="122"/>
    </location>
</feature>
<evidence type="ECO:0000256" key="2">
    <source>
        <dbReference type="SAM" id="Phobius"/>
    </source>
</evidence>
<protein>
    <submittedName>
        <fullName evidence="3">Putative transmembrane protein</fullName>
    </submittedName>
</protein>
<reference evidence="3 4" key="1">
    <citation type="submission" date="2020-06" db="EMBL/GenBank/DDBJ databases">
        <authorList>
            <person name="Voronona O.L."/>
            <person name="Aksenova E.I."/>
            <person name="Kunda M.S."/>
            <person name="Semenov A.N."/>
            <person name="Ryzhova N."/>
        </authorList>
    </citation>
    <scope>NUCLEOTIDE SEQUENCE [LARGE SCALE GENOMIC DNA]</scope>
    <source>
        <strain evidence="3 4">MPKMM3633</strain>
    </source>
</reference>
<keyword evidence="2" id="KW-0472">Membrane</keyword>
<evidence type="ECO:0000256" key="1">
    <source>
        <dbReference type="SAM" id="MobiDB-lite"/>
    </source>
</evidence>
<dbReference type="EMBL" id="CP054301">
    <property type="protein sequence ID" value="QKK79923.1"/>
    <property type="molecule type" value="Genomic_DNA"/>
</dbReference>
<feature type="region of interest" description="Disordered" evidence="1">
    <location>
        <begin position="197"/>
        <end position="216"/>
    </location>
</feature>
<sequence length="216" mass="24572">MSLMIKKIFTSIDLFFGYLAFALMKTLLYVFSFILCISSVLDILTTPFYDESSYDVFSFSFNELDNLEALVILVFTFVTVRFFRRSKAEGVTLWLCLKSYGFVSAVSVLFSATIYLLVIMYVTIDRGEIGSSVFDENSDLQYFSNATFLLLVLYAFAPLPKLGWLQKIRGKKEEVVSETEQPNDFTYSEKGSVDSNIYEADSSHSSSFNSDKTDNK</sequence>
<accession>A0A859CU67</accession>
<evidence type="ECO:0000313" key="3">
    <source>
        <dbReference type="EMBL" id="QKK79923.1"/>
    </source>
</evidence>
<dbReference type="KEGG" id="mpri:MP3633_1189"/>